<accession>A0A3P7LEE1</accession>
<evidence type="ECO:0000313" key="2">
    <source>
        <dbReference type="EMBL" id="VDN15214.1"/>
    </source>
</evidence>
<feature type="compositionally biased region" description="Basic and acidic residues" evidence="1">
    <location>
        <begin position="155"/>
        <end position="168"/>
    </location>
</feature>
<feature type="compositionally biased region" description="Basic residues" evidence="1">
    <location>
        <begin position="169"/>
        <end position="180"/>
    </location>
</feature>
<keyword evidence="3" id="KW-1185">Reference proteome</keyword>
<evidence type="ECO:0000313" key="3">
    <source>
        <dbReference type="Proteomes" id="UP000281553"/>
    </source>
</evidence>
<dbReference type="OrthoDB" id="6041973at2759"/>
<protein>
    <submittedName>
        <fullName evidence="2">Uncharacterized protein</fullName>
    </submittedName>
</protein>
<organism evidence="2 3">
    <name type="scientific">Dibothriocephalus latus</name>
    <name type="common">Fish tapeworm</name>
    <name type="synonym">Diphyllobothrium latum</name>
    <dbReference type="NCBI Taxonomy" id="60516"/>
    <lineage>
        <taxon>Eukaryota</taxon>
        <taxon>Metazoa</taxon>
        <taxon>Spiralia</taxon>
        <taxon>Lophotrochozoa</taxon>
        <taxon>Platyhelminthes</taxon>
        <taxon>Cestoda</taxon>
        <taxon>Eucestoda</taxon>
        <taxon>Diphyllobothriidea</taxon>
        <taxon>Diphyllobothriidae</taxon>
        <taxon>Dibothriocephalus</taxon>
    </lineage>
</organism>
<feature type="compositionally biased region" description="Basic residues" evidence="1">
    <location>
        <begin position="104"/>
        <end position="114"/>
    </location>
</feature>
<reference evidence="2 3" key="1">
    <citation type="submission" date="2018-11" db="EMBL/GenBank/DDBJ databases">
        <authorList>
            <consortium name="Pathogen Informatics"/>
        </authorList>
    </citation>
    <scope>NUCLEOTIDE SEQUENCE [LARGE SCALE GENOMIC DNA]</scope>
</reference>
<name>A0A3P7LEE1_DIBLA</name>
<evidence type="ECO:0000256" key="1">
    <source>
        <dbReference type="SAM" id="MobiDB-lite"/>
    </source>
</evidence>
<dbReference type="Proteomes" id="UP000281553">
    <property type="component" value="Unassembled WGS sequence"/>
</dbReference>
<proteinExistence type="predicted"/>
<feature type="region of interest" description="Disordered" evidence="1">
    <location>
        <begin position="155"/>
        <end position="180"/>
    </location>
</feature>
<sequence length="180" mass="20381">MGPSSQSNGNDNITVNTSALALIADSLLREPMQPSEELNLRPYLATTTDKADDALSQRLIPPSLSEEEQLKMSAGMHGEHLDAHLTPAERKALLAAEADSSKRTPLRIGHRRQPHPNDIFFLRPTEKADLMEEFREQMPIFGGRSAILPEAHKQTLQEEKKRIREVTPHRKVLRGPRRWR</sequence>
<dbReference type="AlphaFoldDB" id="A0A3P7LEE1"/>
<gene>
    <name evidence="2" type="ORF">DILT_LOCUS11045</name>
</gene>
<dbReference type="EMBL" id="UYRU01061772">
    <property type="protein sequence ID" value="VDN15214.1"/>
    <property type="molecule type" value="Genomic_DNA"/>
</dbReference>
<feature type="region of interest" description="Disordered" evidence="1">
    <location>
        <begin position="97"/>
        <end position="118"/>
    </location>
</feature>